<evidence type="ECO:0000313" key="5">
    <source>
        <dbReference type="EMBL" id="GAU45893.1"/>
    </source>
</evidence>
<protein>
    <submittedName>
        <fullName evidence="5">Uncharacterized protein</fullName>
    </submittedName>
</protein>
<accession>A0A2Z6NUJ8</accession>
<dbReference type="InterPro" id="IPR001584">
    <property type="entry name" value="Integrase_cat-core"/>
</dbReference>
<feature type="compositionally biased region" description="Pro residues" evidence="2">
    <location>
        <begin position="46"/>
        <end position="57"/>
    </location>
</feature>
<proteinExistence type="predicted"/>
<organism evidence="5 6">
    <name type="scientific">Trifolium subterraneum</name>
    <name type="common">Subterranean clover</name>
    <dbReference type="NCBI Taxonomy" id="3900"/>
    <lineage>
        <taxon>Eukaryota</taxon>
        <taxon>Viridiplantae</taxon>
        <taxon>Streptophyta</taxon>
        <taxon>Embryophyta</taxon>
        <taxon>Tracheophyta</taxon>
        <taxon>Spermatophyta</taxon>
        <taxon>Magnoliopsida</taxon>
        <taxon>eudicotyledons</taxon>
        <taxon>Gunneridae</taxon>
        <taxon>Pentapetalae</taxon>
        <taxon>rosids</taxon>
        <taxon>fabids</taxon>
        <taxon>Fabales</taxon>
        <taxon>Fabaceae</taxon>
        <taxon>Papilionoideae</taxon>
        <taxon>50 kb inversion clade</taxon>
        <taxon>NPAAA clade</taxon>
        <taxon>Hologalegina</taxon>
        <taxon>IRL clade</taxon>
        <taxon>Trifolieae</taxon>
        <taxon>Trifolium</taxon>
    </lineage>
</organism>
<dbReference type="CDD" id="cd00303">
    <property type="entry name" value="retropepsin_like"/>
    <property type="match status" value="1"/>
</dbReference>
<feature type="region of interest" description="Disordered" evidence="2">
    <location>
        <begin position="109"/>
        <end position="259"/>
    </location>
</feature>
<evidence type="ECO:0000259" key="4">
    <source>
        <dbReference type="PROSITE" id="PS50994"/>
    </source>
</evidence>
<dbReference type="Pfam" id="PF13456">
    <property type="entry name" value="RVT_3"/>
    <property type="match status" value="1"/>
</dbReference>
<feature type="region of interest" description="Disordered" evidence="2">
    <location>
        <begin position="1525"/>
        <end position="1544"/>
    </location>
</feature>
<dbReference type="CDD" id="cd09279">
    <property type="entry name" value="RNase_HI_like"/>
    <property type="match status" value="1"/>
</dbReference>
<evidence type="ECO:0000256" key="2">
    <source>
        <dbReference type="SAM" id="MobiDB-lite"/>
    </source>
</evidence>
<dbReference type="GO" id="GO:0015074">
    <property type="term" value="P:DNA integration"/>
    <property type="evidence" value="ECO:0007669"/>
    <property type="project" value="InterPro"/>
</dbReference>
<dbReference type="SUPFAM" id="SSF56672">
    <property type="entry name" value="DNA/RNA polymerases"/>
    <property type="match status" value="1"/>
</dbReference>
<dbReference type="InterPro" id="IPR002156">
    <property type="entry name" value="RNaseH_domain"/>
</dbReference>
<dbReference type="GO" id="GO:0004523">
    <property type="term" value="F:RNA-DNA hybrid ribonuclease activity"/>
    <property type="evidence" value="ECO:0007669"/>
    <property type="project" value="InterPro"/>
</dbReference>
<name>A0A2Z6NUJ8_TRISU</name>
<dbReference type="Gene3D" id="3.30.70.270">
    <property type="match status" value="2"/>
</dbReference>
<dbReference type="InterPro" id="IPR012337">
    <property type="entry name" value="RNaseH-like_sf"/>
</dbReference>
<dbReference type="Pfam" id="PF03732">
    <property type="entry name" value="Retrotrans_gag"/>
    <property type="match status" value="1"/>
</dbReference>
<dbReference type="PANTHER" id="PTHR48475:SF2">
    <property type="entry name" value="RIBONUCLEASE H"/>
    <property type="match status" value="1"/>
</dbReference>
<feature type="compositionally biased region" description="Basic and acidic residues" evidence="2">
    <location>
        <begin position="241"/>
        <end position="259"/>
    </location>
</feature>
<feature type="domain" description="Integrase catalytic" evidence="4">
    <location>
        <begin position="1430"/>
        <end position="1537"/>
    </location>
</feature>
<feature type="compositionally biased region" description="Low complexity" evidence="2">
    <location>
        <begin position="119"/>
        <end position="136"/>
    </location>
</feature>
<dbReference type="Gene3D" id="3.30.420.10">
    <property type="entry name" value="Ribonuclease H-like superfamily/Ribonuclease H"/>
    <property type="match status" value="2"/>
</dbReference>
<keyword evidence="6" id="KW-1185">Reference proteome</keyword>
<dbReference type="InterPro" id="IPR041577">
    <property type="entry name" value="RT_RNaseH_2"/>
</dbReference>
<dbReference type="EMBL" id="DF974158">
    <property type="protein sequence ID" value="GAU45893.1"/>
    <property type="molecule type" value="Genomic_DNA"/>
</dbReference>
<dbReference type="Gene3D" id="1.10.340.70">
    <property type="match status" value="1"/>
</dbReference>
<dbReference type="PROSITE" id="PS50879">
    <property type="entry name" value="RNASE_H_1"/>
    <property type="match status" value="1"/>
</dbReference>
<dbReference type="OrthoDB" id="2016337at2759"/>
<dbReference type="PANTHER" id="PTHR48475">
    <property type="entry name" value="RIBONUCLEASE H"/>
    <property type="match status" value="1"/>
</dbReference>
<dbReference type="GO" id="GO:0006310">
    <property type="term" value="P:DNA recombination"/>
    <property type="evidence" value="ECO:0007669"/>
    <property type="project" value="UniProtKB-KW"/>
</dbReference>
<dbReference type="InterPro" id="IPR043502">
    <property type="entry name" value="DNA/RNA_pol_sf"/>
</dbReference>
<dbReference type="GO" id="GO:0003676">
    <property type="term" value="F:nucleic acid binding"/>
    <property type="evidence" value="ECO:0007669"/>
    <property type="project" value="InterPro"/>
</dbReference>
<feature type="compositionally biased region" description="Basic residues" evidence="2">
    <location>
        <begin position="167"/>
        <end position="193"/>
    </location>
</feature>
<feature type="compositionally biased region" description="Basic residues" evidence="2">
    <location>
        <begin position="137"/>
        <end position="154"/>
    </location>
</feature>
<keyword evidence="1" id="KW-0233">DNA recombination</keyword>
<dbReference type="InterPro" id="IPR000477">
    <property type="entry name" value="RT_dom"/>
</dbReference>
<dbReference type="Pfam" id="PF17921">
    <property type="entry name" value="Integrase_H2C2"/>
    <property type="match status" value="1"/>
</dbReference>
<dbReference type="SUPFAM" id="SSF53098">
    <property type="entry name" value="Ribonuclease H-like"/>
    <property type="match status" value="1"/>
</dbReference>
<dbReference type="InterPro" id="IPR043128">
    <property type="entry name" value="Rev_trsase/Diguanyl_cyclase"/>
</dbReference>
<evidence type="ECO:0000256" key="1">
    <source>
        <dbReference type="ARBA" id="ARBA00023172"/>
    </source>
</evidence>
<sequence length="1677" mass="189093">MVGANNEFVGENNHPNPPNHQNQFDGQEASVTPEGSAAHAQATPLDVPPPHQPPQPEDPLVVPQVPQGAPMEVVMAALVNTINRQGQILREQADNMRGQNELIREQNRRLQAVEESHAASRISQSARRQRSSTPKNNRSRSRSRSPRPAPRRHAERPVSPPRDIPRRQNHCPPRRNNHVSPPRNRRSPPRRNNRSPPRSGEAAARGGNTRHSPRGESPGSGDERHRGPLSRRIMDIPLPRGLEKPPTLDKYDGTTDPDEHVQSVETALDYRNLRGSIKCKLFPLSLVRGASTWWRNLPSGSIDSWEELCRTFTAHFTTSRRHPKTVASLKAIVQGPKESLRNYIERFNKVFVEVEATDKMNLYLLEEGLREGTKFQEAVGILEASEVRRPKTFEVSGPSSQREERRGDEKKREGGKVREAKPPKSQFTYHTPLNAPRDRILSEISNAEFKSAGIRFPKQLPAKPNVDKKIFCRFHKSYGRVTDDCVHLKDAIEILIHKGYVRQYVDGQPRTVNNNAPRQNQLAVDPVSPKQHVEEENRVTGGVALAISRPEDFLPLQTDEEKGALDYLAAHLDGSWENFPGALVISGGGFNPIIIGSIKRKFDELEKASPVEEIKITEEKGALDYLAAHLDGSWENFPGALVISGGGFNPIIIGSIKRKFDELEKASPVEEIKITEVKESFIPLAFYREEVPGGLPNFQIPLLVRAKMANFDVRRILVDQGSSCNIMYSGLFKVLQLTEENLVPYVGSDLQGFNGSTTKPWGYVDLIVTFGENKAMKSVKVKFLVVDCPSLYNCIIGRPTLAELFAVSSTIHLKLKYYTKDGQVAPINGDIEAARRCFEAASKNLNSVVTPKKKKAETKLPGVNSISTEDGVELDARTSKKERKQEKKAIKDDLLIKENYHMLEVYMDDMIVKSEEEIDHVVHLKRVFDQARKFNMRFNPEKCTFGVKAGKFLGFYLTERGIEVNPDKCRAFFDYPTPKSKKSIQTLNGMLTSMARFVAKSAQHALPLFKLLRKETTFEWTEECEGALRHLKRALSEPPVLTRPIEGKKLYLYLAVASEAISPVLIRETEQGQKPVYFETSILFPRPFHHHSDRSTRKAIAGTTRYGRKNVEMVVGARGRKALKAQVLADFIAEMTTLTTSEKNKWTIFVDGSSNSQGSGAGIILENEDGVLIEVSLGLSFPTTNNQAEYEAFLAGLRLAEDMGAEEIKIFTDSQLVASKVSGEYQTKEERLLEYLNLIRTKLAKFKETEVKHVPREHNARADVLSKLASTRRKKADNQSLIQESLTKPSIEKTVEVMHVRVIDEQSWMSPVYNFLKSNTLPADAKEATKIRKRACSYVLLDNKLYRRGFSIPLLKCVEEARVEFILQEIHEGINGQHIGGRSLARKALSAGYYWPTMQNDAKDHVLRCDKCQRHGDMHLAPANELKTLISPWPFSRWGMDILGPFPTAARQIKYLIVAVDYFTKWIEAEPLAKIGASHILRFFKRNVLARFGIPQVVVTDNGTQFTNKKFQEFLATIGTTQRFTSNEHPQTNGTTPHSTTGETPFRLTYGTEAVIPVEIGELSSRIEYPPEEDINDELLREELDLVDELRTGASLREATLKQKIAARHDKRVIKREFEVGSLVLRRNQKDSREGKLAANWEGPYRVRAKTKNGAYHLEDLYGKEIPCTWNAEKLKQ</sequence>
<feature type="compositionally biased region" description="Polar residues" evidence="2">
    <location>
        <begin position="1525"/>
        <end position="1543"/>
    </location>
</feature>
<dbReference type="InterPro" id="IPR005162">
    <property type="entry name" value="Retrotrans_gag_dom"/>
</dbReference>
<dbReference type="InterPro" id="IPR036397">
    <property type="entry name" value="RNaseH_sf"/>
</dbReference>
<dbReference type="Pfam" id="PF00078">
    <property type="entry name" value="RVT_1"/>
    <property type="match status" value="1"/>
</dbReference>
<feature type="compositionally biased region" description="Basic and acidic residues" evidence="2">
    <location>
        <begin position="401"/>
        <end position="422"/>
    </location>
</feature>
<dbReference type="Pfam" id="PF00665">
    <property type="entry name" value="rve"/>
    <property type="match status" value="1"/>
</dbReference>
<gene>
    <name evidence="5" type="ORF">TSUD_24950</name>
</gene>
<feature type="region of interest" description="Disordered" evidence="2">
    <location>
        <begin position="392"/>
        <end position="432"/>
    </location>
</feature>
<dbReference type="PROSITE" id="PS50994">
    <property type="entry name" value="INTEGRASE"/>
    <property type="match status" value="1"/>
</dbReference>
<evidence type="ECO:0000259" key="3">
    <source>
        <dbReference type="PROSITE" id="PS50879"/>
    </source>
</evidence>
<dbReference type="Proteomes" id="UP000242715">
    <property type="component" value="Unassembled WGS sequence"/>
</dbReference>
<feature type="compositionally biased region" description="Basic and acidic residues" evidence="2">
    <location>
        <begin position="109"/>
        <end position="118"/>
    </location>
</feature>
<dbReference type="Pfam" id="PF17919">
    <property type="entry name" value="RT_RNaseH_2"/>
    <property type="match status" value="1"/>
</dbReference>
<dbReference type="Gene3D" id="2.40.70.10">
    <property type="entry name" value="Acid Proteases"/>
    <property type="match status" value="1"/>
</dbReference>
<dbReference type="InterPro" id="IPR021109">
    <property type="entry name" value="Peptidase_aspartic_dom_sf"/>
</dbReference>
<reference evidence="6" key="1">
    <citation type="journal article" date="2017" name="Front. Plant Sci.">
        <title>Climate Clever Clovers: New Paradigm to Reduce the Environmental Footprint of Ruminants by Breeding Low Methanogenic Forages Utilizing Haplotype Variation.</title>
        <authorList>
            <person name="Kaur P."/>
            <person name="Appels R."/>
            <person name="Bayer P.E."/>
            <person name="Keeble-Gagnere G."/>
            <person name="Wang J."/>
            <person name="Hirakawa H."/>
            <person name="Shirasawa K."/>
            <person name="Vercoe P."/>
            <person name="Stefanova K."/>
            <person name="Durmic Z."/>
            <person name="Nichols P."/>
            <person name="Revell C."/>
            <person name="Isobe S.N."/>
            <person name="Edwards D."/>
            <person name="Erskine W."/>
        </authorList>
    </citation>
    <scope>NUCLEOTIDE SEQUENCE [LARGE SCALE GENOMIC DNA]</scope>
    <source>
        <strain evidence="6">cv. Daliak</strain>
    </source>
</reference>
<evidence type="ECO:0000313" key="6">
    <source>
        <dbReference type="Proteomes" id="UP000242715"/>
    </source>
</evidence>
<dbReference type="InterPro" id="IPR041588">
    <property type="entry name" value="Integrase_H2C2"/>
</dbReference>
<feature type="domain" description="RNase H type-1" evidence="3">
    <location>
        <begin position="1142"/>
        <end position="1271"/>
    </location>
</feature>
<feature type="region of interest" description="Disordered" evidence="2">
    <location>
        <begin position="1"/>
        <end position="64"/>
    </location>
</feature>